<dbReference type="InterPro" id="IPR029043">
    <property type="entry name" value="GcvT/YgfZ_C"/>
</dbReference>
<dbReference type="Gene3D" id="3.30.70.1400">
    <property type="entry name" value="Aminomethyltransferase beta-barrel domains"/>
    <property type="match status" value="1"/>
</dbReference>
<dbReference type="Gene3D" id="3.30.9.10">
    <property type="entry name" value="D-Amino Acid Oxidase, subunit A, domain 2"/>
    <property type="match status" value="1"/>
</dbReference>
<dbReference type="Pfam" id="PF01266">
    <property type="entry name" value="DAO"/>
    <property type="match status" value="1"/>
</dbReference>
<reference evidence="6" key="1">
    <citation type="submission" date="2014-06" db="EMBL/GenBank/DDBJ databases">
        <title>Key roles for freshwater Actinobacteria revealed by deep metagenomic sequencing.</title>
        <authorList>
            <person name="Ghai R."/>
            <person name="Mizuno C.M."/>
            <person name="Picazo A."/>
            <person name="Camacho A."/>
            <person name="Rodriguez-Valera F."/>
        </authorList>
    </citation>
    <scope>NUCLEOTIDE SEQUENCE</scope>
</reference>
<dbReference type="GO" id="GO:0005739">
    <property type="term" value="C:mitochondrion"/>
    <property type="evidence" value="ECO:0007669"/>
    <property type="project" value="TreeGrafter"/>
</dbReference>
<evidence type="ECO:0008006" key="7">
    <source>
        <dbReference type="Google" id="ProtNLM"/>
    </source>
</evidence>
<dbReference type="Gene3D" id="3.50.50.60">
    <property type="entry name" value="FAD/NAD(P)-binding domain"/>
    <property type="match status" value="1"/>
</dbReference>
<organism evidence="6">
    <name type="scientific">freshwater metagenome</name>
    <dbReference type="NCBI Taxonomy" id="449393"/>
    <lineage>
        <taxon>unclassified sequences</taxon>
        <taxon>metagenomes</taxon>
        <taxon>ecological metagenomes</taxon>
    </lineage>
</organism>
<dbReference type="AlphaFoldDB" id="A0A094PK01"/>
<dbReference type="InterPro" id="IPR032503">
    <property type="entry name" value="FAO_M"/>
</dbReference>
<dbReference type="PANTHER" id="PTHR43757">
    <property type="entry name" value="AMINOMETHYLTRANSFERASE"/>
    <property type="match status" value="1"/>
</dbReference>
<name>A0A094PK01_9ZZZZ</name>
<feature type="domain" description="FAD dependent oxidoreductase central" evidence="5">
    <location>
        <begin position="368"/>
        <end position="422"/>
    </location>
</feature>
<accession>A0A094PK01</accession>
<dbReference type="SUPFAM" id="SSF103025">
    <property type="entry name" value="Folate-binding domain"/>
    <property type="match status" value="1"/>
</dbReference>
<feature type="domain" description="GCVT N-terminal" evidence="3">
    <location>
        <begin position="425"/>
        <end position="699"/>
    </location>
</feature>
<feature type="domain" description="Aminomethyltransferase C-terminal" evidence="4">
    <location>
        <begin position="720"/>
        <end position="799"/>
    </location>
</feature>
<dbReference type="Gene3D" id="2.40.30.110">
    <property type="entry name" value="Aminomethyltransferase beta-barrel domains"/>
    <property type="match status" value="1"/>
</dbReference>
<evidence type="ECO:0000256" key="1">
    <source>
        <dbReference type="ARBA" id="ARBA00008609"/>
    </source>
</evidence>
<dbReference type="Pfam" id="PF01571">
    <property type="entry name" value="GCV_T"/>
    <property type="match status" value="1"/>
</dbReference>
<dbReference type="Gene3D" id="3.30.1360.120">
    <property type="entry name" value="Probable tRNA modification gtpase trme, domain 1"/>
    <property type="match status" value="1"/>
</dbReference>
<gene>
    <name evidence="6" type="ORF">GM51_22685</name>
</gene>
<dbReference type="InterPro" id="IPR006222">
    <property type="entry name" value="GCVT_N"/>
</dbReference>
<evidence type="ECO:0000259" key="2">
    <source>
        <dbReference type="Pfam" id="PF01266"/>
    </source>
</evidence>
<feature type="domain" description="FAD dependent oxidoreductase" evidence="2">
    <location>
        <begin position="3"/>
        <end position="365"/>
    </location>
</feature>
<dbReference type="Pfam" id="PF08669">
    <property type="entry name" value="GCV_T_C"/>
    <property type="match status" value="1"/>
</dbReference>
<protein>
    <recommendedName>
        <fullName evidence="7">Sarcosine dehydrogenase</fullName>
    </recommendedName>
</protein>
<dbReference type="SUPFAM" id="SSF101790">
    <property type="entry name" value="Aminomethyltransferase beta-barrel domain"/>
    <property type="match status" value="1"/>
</dbReference>
<dbReference type="EMBL" id="JNSL01000237">
    <property type="protein sequence ID" value="KGA11377.1"/>
    <property type="molecule type" value="Genomic_DNA"/>
</dbReference>
<dbReference type="Pfam" id="PF16350">
    <property type="entry name" value="FAO_M"/>
    <property type="match status" value="1"/>
</dbReference>
<comment type="caution">
    <text evidence="6">The sequence shown here is derived from an EMBL/GenBank/DDBJ whole genome shotgun (WGS) entry which is preliminary data.</text>
</comment>
<proteinExistence type="inferred from homology"/>
<dbReference type="InterPro" id="IPR036188">
    <property type="entry name" value="FAD/NAD-bd_sf"/>
</dbReference>
<dbReference type="InterPro" id="IPR028896">
    <property type="entry name" value="GcvT/YgfZ/DmdA"/>
</dbReference>
<evidence type="ECO:0000313" key="6">
    <source>
        <dbReference type="EMBL" id="KGA11377.1"/>
    </source>
</evidence>
<evidence type="ECO:0000259" key="4">
    <source>
        <dbReference type="Pfam" id="PF08669"/>
    </source>
</evidence>
<comment type="similarity">
    <text evidence="1">Belongs to the GcvT family.</text>
</comment>
<dbReference type="InterPro" id="IPR013977">
    <property type="entry name" value="GcvT_C"/>
</dbReference>
<evidence type="ECO:0000259" key="3">
    <source>
        <dbReference type="Pfam" id="PF01571"/>
    </source>
</evidence>
<dbReference type="InterPro" id="IPR006076">
    <property type="entry name" value="FAD-dep_OxRdtase"/>
</dbReference>
<dbReference type="InterPro" id="IPR027266">
    <property type="entry name" value="TrmE/GcvT-like"/>
</dbReference>
<dbReference type="SUPFAM" id="SSF54373">
    <property type="entry name" value="FAD-linked reductases, C-terminal domain"/>
    <property type="match status" value="1"/>
</dbReference>
<dbReference type="PANTHER" id="PTHR43757:SF2">
    <property type="entry name" value="AMINOMETHYLTRANSFERASE, MITOCHONDRIAL"/>
    <property type="match status" value="1"/>
</dbReference>
<evidence type="ECO:0000259" key="5">
    <source>
        <dbReference type="Pfam" id="PF16350"/>
    </source>
</evidence>
<sequence length="807" mass="88871">MKKIVIIGGGIVGSSLADELTERGWTDVTLLEQGPMPAPGGSTSHAPGLVQKVTGNKTLAAMADQTINKLLTIEHEEGPGFYQVGSLEVATTPERLKELHRRTAWLHAYGYEAEVISPERAGELHPVLDPKSILGAIYCPTDGIAKAVRSVQALQRLAESRGAVFKDRTEVISIEQEAGQVTGVMTDQGFFPAEIVISCAGIWGPKVGRMFGMAKAFQPLAHQLAWTEDIPSLADQTEEITIPIMRHQGEDLYFRQRFNGMGIGSYLHRPLTVESEEILPFDKAEIMPSQMPFTAPEWEPVQGLAGQILPELKDAKIIDGMNGMFSFTVDTFPLMGEWNGLKGFWVAEAVWVTQAVGVARATAEWIIDGHPKLAVHECDVNRFEPHQLGPNHISMRGAQNYIEVYDIIHPLQPMEKPRPLRTTGFYHRQQELGGYFLEASGFERPQWYEANKDLVAKYPTPARDEWSARYWSPIIGAEAQYVRENVGLFDITALKRIEVTGKGAMEFLMEQTTGKLDKAPGSVTYCLMLTKDAGILSDVTVTRLAENHFMIGANSAIDVARLKSAAPDTVHIKDVTSGTVGLGLFGPHARKVVEKLTNVDVSNEAFGYFKAKSLYLDQVPATLWRLSYVGELGYEIYTDADMALKLWDTLMEAGKEFGIIPAGRGAFNSMRLEKGYRSYGTDMTSEHNPHEAGLAFSVRKGGGYIGADAFEALDPAAITKKLVCLVFENPEHVVMGKEPVFVNGSPVGYTTSSYFGHSIGKQIAYAWLPIGHTTLGTQVTVKYFDLMYPAVVSDDPQFDPSMSRLRS</sequence>
<dbReference type="SUPFAM" id="SSF51905">
    <property type="entry name" value="FAD/NAD(P)-binding domain"/>
    <property type="match status" value="1"/>
</dbReference>